<evidence type="ECO:0000256" key="5">
    <source>
        <dbReference type="ARBA" id="ARBA00023085"/>
    </source>
</evidence>
<dbReference type="EC" id="3.1.1.11" evidence="3"/>
<dbReference type="AlphaFoldDB" id="A0A7C8MNP6"/>
<comment type="pathway">
    <text evidence="1">Glycan metabolism; pectin degradation; 2-dehydro-3-deoxy-D-gluconate from pectin: step 1/5.</text>
</comment>
<dbReference type="UniPathway" id="UPA00545">
    <property type="reaction ID" value="UER00823"/>
</dbReference>
<comment type="caution">
    <text evidence="9">The sequence shown here is derived from an EMBL/GenBank/DDBJ whole genome shotgun (WGS) entry which is preliminary data.</text>
</comment>
<evidence type="ECO:0000256" key="1">
    <source>
        <dbReference type="ARBA" id="ARBA00005184"/>
    </source>
</evidence>
<dbReference type="GO" id="GO:0045490">
    <property type="term" value="P:pectin catabolic process"/>
    <property type="evidence" value="ECO:0007669"/>
    <property type="project" value="UniProtKB-UniPathway"/>
</dbReference>
<sequence length="479" mass="53368">MRASLVLITIISVVRGTTRVRDTLAGDVKLYPPNGEYNVNPDVHLRLTFPSPPSIGTSGKINVYNSKDMKLVDTLDLSIPSSPSLYGNGSVEADDADKTKYQTNIIGGLDFYFYPIIVRDNTSTIYLHNNKLTYGHTYLVEIEPGVIKLAGGSFNGFTRDQPWKFTTKRHGPKDGIRKVMVAADGSGHFNTIQGAIDWAPANPRELTSIKIRDGYYEEIIFCQYKSHLFIHGESGGIVTVGYPNNAAFNPPNRQGPPRSAVFSFRGCSDLEISRFTINNYLPGQAEALIVNGERIILDWMRINGGVNAFTTYGTVYVHNSNITGKGDTVLGYGSVYWQHTRIESTGAVTWTRTPQGIHGHIFVNCFLIGLEGNSTLARLPENPEEGEDNWPYAEMILIDTRTSGITPEGWGPVQGPPFDSSQVRFWEYNTMDLQGQPINTSRRLNVSRQLRLPKDHKYLVEYRDPAKVLGGWNPIVIYP</sequence>
<proteinExistence type="inferred from homology"/>
<comment type="similarity">
    <text evidence="2">Belongs to the pectinesterase family.</text>
</comment>
<keyword evidence="7" id="KW-0732">Signal</keyword>
<evidence type="ECO:0000256" key="3">
    <source>
        <dbReference type="ARBA" id="ARBA00013229"/>
    </source>
</evidence>
<organism evidence="9 10">
    <name type="scientific">Xylaria multiplex</name>
    <dbReference type="NCBI Taxonomy" id="323545"/>
    <lineage>
        <taxon>Eukaryota</taxon>
        <taxon>Fungi</taxon>
        <taxon>Dikarya</taxon>
        <taxon>Ascomycota</taxon>
        <taxon>Pezizomycotina</taxon>
        <taxon>Sordariomycetes</taxon>
        <taxon>Xylariomycetidae</taxon>
        <taxon>Xylariales</taxon>
        <taxon>Xylariaceae</taxon>
        <taxon>Xylaria</taxon>
    </lineage>
</organism>
<dbReference type="Gene3D" id="2.160.20.10">
    <property type="entry name" value="Single-stranded right-handed beta-helix, Pectin lyase-like"/>
    <property type="match status" value="1"/>
</dbReference>
<evidence type="ECO:0000256" key="6">
    <source>
        <dbReference type="ARBA" id="ARBA00042203"/>
    </source>
</evidence>
<feature type="domain" description="Pectinesterase catalytic" evidence="8">
    <location>
        <begin position="179"/>
        <end position="345"/>
    </location>
</feature>
<feature type="signal peptide" evidence="7">
    <location>
        <begin position="1"/>
        <end position="16"/>
    </location>
</feature>
<keyword evidence="10" id="KW-1185">Reference proteome</keyword>
<dbReference type="PANTHER" id="PTHR31321">
    <property type="entry name" value="ACYL-COA THIOESTER HYDROLASE YBHC-RELATED"/>
    <property type="match status" value="1"/>
</dbReference>
<evidence type="ECO:0000256" key="7">
    <source>
        <dbReference type="SAM" id="SignalP"/>
    </source>
</evidence>
<dbReference type="OrthoDB" id="2019149at2759"/>
<name>A0A7C8MNP6_9PEZI</name>
<dbReference type="InParanoid" id="A0A7C8MNP6"/>
<accession>A0A7C8MNP6</accession>
<keyword evidence="4" id="KW-0378">Hydrolase</keyword>
<dbReference type="EMBL" id="WUBL01000165">
    <property type="protein sequence ID" value="KAF2964115.1"/>
    <property type="molecule type" value="Genomic_DNA"/>
</dbReference>
<dbReference type="InterPro" id="IPR011050">
    <property type="entry name" value="Pectin_lyase_fold/virulence"/>
</dbReference>
<gene>
    <name evidence="9" type="ORF">GQX73_g9446</name>
</gene>
<feature type="chain" id="PRO_5028816219" description="pectinesterase" evidence="7">
    <location>
        <begin position="17"/>
        <end position="479"/>
    </location>
</feature>
<dbReference type="GO" id="GO:0042545">
    <property type="term" value="P:cell wall modification"/>
    <property type="evidence" value="ECO:0007669"/>
    <property type="project" value="InterPro"/>
</dbReference>
<dbReference type="GO" id="GO:0030599">
    <property type="term" value="F:pectinesterase activity"/>
    <property type="evidence" value="ECO:0007669"/>
    <property type="project" value="UniProtKB-EC"/>
</dbReference>
<dbReference type="InterPro" id="IPR012334">
    <property type="entry name" value="Pectin_lyas_fold"/>
</dbReference>
<keyword evidence="5" id="KW-0063">Aspartyl esterase</keyword>
<evidence type="ECO:0000313" key="10">
    <source>
        <dbReference type="Proteomes" id="UP000481858"/>
    </source>
</evidence>
<dbReference type="PANTHER" id="PTHR31321:SF57">
    <property type="entry name" value="PECTINESTERASE 53-RELATED"/>
    <property type="match status" value="1"/>
</dbReference>
<evidence type="ECO:0000256" key="4">
    <source>
        <dbReference type="ARBA" id="ARBA00022801"/>
    </source>
</evidence>
<evidence type="ECO:0000256" key="2">
    <source>
        <dbReference type="ARBA" id="ARBA00008891"/>
    </source>
</evidence>
<dbReference type="InterPro" id="IPR000070">
    <property type="entry name" value="Pectinesterase_cat"/>
</dbReference>
<evidence type="ECO:0000313" key="9">
    <source>
        <dbReference type="EMBL" id="KAF2964115.1"/>
    </source>
</evidence>
<evidence type="ECO:0000259" key="8">
    <source>
        <dbReference type="Pfam" id="PF01095"/>
    </source>
</evidence>
<dbReference type="SUPFAM" id="SSF51126">
    <property type="entry name" value="Pectin lyase-like"/>
    <property type="match status" value="1"/>
</dbReference>
<reference evidence="9 10" key="1">
    <citation type="submission" date="2019-12" db="EMBL/GenBank/DDBJ databases">
        <title>Draft genome sequence of the ascomycete Xylaria multiplex DSM 110363.</title>
        <authorList>
            <person name="Buettner E."/>
            <person name="Kellner H."/>
        </authorList>
    </citation>
    <scope>NUCLEOTIDE SEQUENCE [LARGE SCALE GENOMIC DNA]</scope>
    <source>
        <strain evidence="9 10">DSM 110363</strain>
    </source>
</reference>
<dbReference type="Pfam" id="PF01095">
    <property type="entry name" value="Pectinesterase"/>
    <property type="match status" value="1"/>
</dbReference>
<protein>
    <recommendedName>
        <fullName evidence="3">pectinesterase</fullName>
        <ecNumber evidence="3">3.1.1.11</ecNumber>
    </recommendedName>
    <alternativeName>
        <fullName evidence="6">Pectin methylesterase A</fullName>
    </alternativeName>
</protein>
<dbReference type="Proteomes" id="UP000481858">
    <property type="component" value="Unassembled WGS sequence"/>
</dbReference>